<comment type="caution">
    <text evidence="3">The sequence shown here is derived from an EMBL/GenBank/DDBJ whole genome shotgun (WGS) entry which is preliminary data.</text>
</comment>
<feature type="chain" id="PRO_5017627224" description="GPI anchored protein" evidence="2">
    <location>
        <begin position="26"/>
        <end position="508"/>
    </location>
</feature>
<dbReference type="OrthoDB" id="2426396at2759"/>
<feature type="signal peptide" evidence="2">
    <location>
        <begin position="1"/>
        <end position="25"/>
    </location>
</feature>
<evidence type="ECO:0000313" key="4">
    <source>
        <dbReference type="Proteomes" id="UP000256645"/>
    </source>
</evidence>
<evidence type="ECO:0000256" key="1">
    <source>
        <dbReference type="SAM" id="MobiDB-lite"/>
    </source>
</evidence>
<dbReference type="AlphaFoldDB" id="A0A3D8S6Y0"/>
<feature type="region of interest" description="Disordered" evidence="1">
    <location>
        <begin position="328"/>
        <end position="370"/>
    </location>
</feature>
<evidence type="ECO:0000313" key="3">
    <source>
        <dbReference type="EMBL" id="RDW82038.1"/>
    </source>
</evidence>
<proteinExistence type="predicted"/>
<dbReference type="Proteomes" id="UP000256645">
    <property type="component" value="Unassembled WGS sequence"/>
</dbReference>
<keyword evidence="2" id="KW-0732">Signal</keyword>
<organism evidence="3 4">
    <name type="scientific">Coleophoma cylindrospora</name>
    <dbReference type="NCBI Taxonomy" id="1849047"/>
    <lineage>
        <taxon>Eukaryota</taxon>
        <taxon>Fungi</taxon>
        <taxon>Dikarya</taxon>
        <taxon>Ascomycota</taxon>
        <taxon>Pezizomycotina</taxon>
        <taxon>Leotiomycetes</taxon>
        <taxon>Helotiales</taxon>
        <taxon>Dermateaceae</taxon>
        <taxon>Coleophoma</taxon>
    </lineage>
</organism>
<sequence length="508" mass="51554">MRLGQNLLCLPASLLILIASQQSIAQAVEDDQSALEWPFYLPPHVKYWPEDPPHRRRDLEAVDEHVRLGRNPVGVMKMSDDEGEKFFMEYWQFEGDVARSNQSPLRPRDQVEEAILLANASAEVPFKPAFALHAEFRELRARDVEGQDAAAVLAQLQRRAFECPGGTASCSSIGYPNSCCATGETCYQIPDTGLGSVACCAAGSTCGDNVSTCAAGYTSCGSELGGGCCIPGYVCAGVGCTPSAVTVAATQTITAVHTTSSGRSVSTSTVIIITTSGVVTITATPTTETYTGLQTTLACTNGYSACPVNQGGGCCLSGRICGSLSCPLPSGSSSTSTRKSTSLVTTTTTSATGTGVAPVRPTSATVTTSDPTSTATGATTCPTGFYACSAYYVGGCCRTGRDCQPTSCPPTSSTTIVSSGVTIVVPVGSGASTASTTAGTCATGWFSCAASEGGNCCPSGYACGTASCSSVGATSTAVAAKEGTSGSSRTGIVGALSLLGFVAGFLIV</sequence>
<dbReference type="PANTHER" id="PTHR39599:SF2">
    <property type="entry name" value="ANCHORED PROTEIN, PUTATIVE (AFU_ORTHOLOGUE AFUA_1G09650)-RELATED"/>
    <property type="match status" value="1"/>
</dbReference>
<protein>
    <recommendedName>
        <fullName evidence="5">GPI anchored protein</fullName>
    </recommendedName>
</protein>
<name>A0A3D8S6Y0_9HELO</name>
<accession>A0A3D8S6Y0</accession>
<dbReference type="EMBL" id="PDLM01000003">
    <property type="protein sequence ID" value="RDW82038.1"/>
    <property type="molecule type" value="Genomic_DNA"/>
</dbReference>
<gene>
    <name evidence="3" type="ORF">BP6252_03150</name>
</gene>
<dbReference type="STRING" id="1849047.A0A3D8S6Y0"/>
<reference evidence="3 4" key="1">
    <citation type="journal article" date="2018" name="IMA Fungus">
        <title>IMA Genome-F 9: Draft genome sequence of Annulohypoxylon stygium, Aspergillus mulundensis, Berkeleyomyces basicola (syn. Thielaviopsis basicola), Ceratocystis smalleyi, two Cercospora beticola strains, Coleophoma cylindrospora, Fusarium fracticaudum, Phialophora cf. hyalina, and Morchella septimelata.</title>
        <authorList>
            <person name="Wingfield B.D."/>
            <person name="Bills G.F."/>
            <person name="Dong Y."/>
            <person name="Huang W."/>
            <person name="Nel W.J."/>
            <person name="Swalarsk-Parry B.S."/>
            <person name="Vaghefi N."/>
            <person name="Wilken P.M."/>
            <person name="An Z."/>
            <person name="de Beer Z.W."/>
            <person name="De Vos L."/>
            <person name="Chen L."/>
            <person name="Duong T.A."/>
            <person name="Gao Y."/>
            <person name="Hammerbacher A."/>
            <person name="Kikkert J.R."/>
            <person name="Li Y."/>
            <person name="Li H."/>
            <person name="Li K."/>
            <person name="Li Q."/>
            <person name="Liu X."/>
            <person name="Ma X."/>
            <person name="Naidoo K."/>
            <person name="Pethybridge S.J."/>
            <person name="Sun J."/>
            <person name="Steenkamp E.T."/>
            <person name="van der Nest M.A."/>
            <person name="van Wyk S."/>
            <person name="Wingfield M.J."/>
            <person name="Xiong C."/>
            <person name="Yue Q."/>
            <person name="Zhang X."/>
        </authorList>
    </citation>
    <scope>NUCLEOTIDE SEQUENCE [LARGE SCALE GENOMIC DNA]</scope>
    <source>
        <strain evidence="3 4">BP6252</strain>
    </source>
</reference>
<keyword evidence="4" id="KW-1185">Reference proteome</keyword>
<dbReference type="PANTHER" id="PTHR39599">
    <property type="entry name" value="GPI-ANCHORED PROTEIN (EUROFUNG)-RELATED-RELATED"/>
    <property type="match status" value="1"/>
</dbReference>
<evidence type="ECO:0008006" key="5">
    <source>
        <dbReference type="Google" id="ProtNLM"/>
    </source>
</evidence>
<evidence type="ECO:0000256" key="2">
    <source>
        <dbReference type="SAM" id="SignalP"/>
    </source>
</evidence>